<dbReference type="PANTHER" id="PTHR43095:SF6">
    <property type="entry name" value="XYLULOSE KINASE"/>
    <property type="match status" value="1"/>
</dbReference>
<evidence type="ECO:0000313" key="12">
    <source>
        <dbReference type="EMBL" id="WZU65965.1"/>
    </source>
</evidence>
<evidence type="ECO:0000256" key="6">
    <source>
        <dbReference type="ARBA" id="ARBA00022840"/>
    </source>
</evidence>
<dbReference type="InterPro" id="IPR006000">
    <property type="entry name" value="Xylulokinase"/>
</dbReference>
<dbReference type="KEGG" id="yrh:AABB31_12770"/>
<evidence type="ECO:0000256" key="5">
    <source>
        <dbReference type="ARBA" id="ARBA00022777"/>
    </source>
</evidence>
<keyword evidence="7 9" id="KW-0119">Carbohydrate metabolism</keyword>
<evidence type="ECO:0000256" key="7">
    <source>
        <dbReference type="ARBA" id="ARBA00023277"/>
    </source>
</evidence>
<evidence type="ECO:0000256" key="1">
    <source>
        <dbReference type="ARBA" id="ARBA00009156"/>
    </source>
</evidence>
<evidence type="ECO:0000256" key="8">
    <source>
        <dbReference type="RuleBase" id="RU003733"/>
    </source>
</evidence>
<dbReference type="InterPro" id="IPR018484">
    <property type="entry name" value="FGGY_N"/>
</dbReference>
<evidence type="ECO:0000313" key="13">
    <source>
        <dbReference type="Proteomes" id="UP001470809"/>
    </source>
</evidence>
<evidence type="ECO:0000256" key="2">
    <source>
        <dbReference type="ARBA" id="ARBA00022629"/>
    </source>
</evidence>
<dbReference type="Proteomes" id="UP001470809">
    <property type="component" value="Chromosome"/>
</dbReference>
<dbReference type="InterPro" id="IPR018485">
    <property type="entry name" value="FGGY_C"/>
</dbReference>
<dbReference type="GO" id="GO:0005524">
    <property type="term" value="F:ATP binding"/>
    <property type="evidence" value="ECO:0007669"/>
    <property type="project" value="UniProtKB-KW"/>
</dbReference>
<dbReference type="EC" id="2.7.1.17" evidence="9"/>
<dbReference type="InterPro" id="IPR000577">
    <property type="entry name" value="Carb_kinase_FGGY"/>
</dbReference>
<dbReference type="Pfam" id="PF02782">
    <property type="entry name" value="FGGY_C"/>
    <property type="match status" value="1"/>
</dbReference>
<accession>A0AAN0M7B0</accession>
<evidence type="ECO:0000259" key="10">
    <source>
        <dbReference type="Pfam" id="PF00370"/>
    </source>
</evidence>
<keyword evidence="5 8" id="KW-0418">Kinase</keyword>
<gene>
    <name evidence="9 12" type="primary">xylB</name>
    <name evidence="12" type="ORF">AABB31_12770</name>
</gene>
<dbReference type="EMBL" id="CP151767">
    <property type="protein sequence ID" value="WZU65965.1"/>
    <property type="molecule type" value="Genomic_DNA"/>
</dbReference>
<dbReference type="GO" id="GO:0005997">
    <property type="term" value="P:xylulose metabolic process"/>
    <property type="evidence" value="ECO:0007669"/>
    <property type="project" value="InterPro"/>
</dbReference>
<feature type="domain" description="Carbohydrate kinase FGGY N-terminal" evidence="10">
    <location>
        <begin position="4"/>
        <end position="244"/>
    </location>
</feature>
<dbReference type="GO" id="GO:0004856">
    <property type="term" value="F:D-xylulokinase activity"/>
    <property type="evidence" value="ECO:0007669"/>
    <property type="project" value="UniProtKB-EC"/>
</dbReference>
<reference evidence="12 13" key="2">
    <citation type="submission" date="2024-08" db="EMBL/GenBank/DDBJ databases">
        <title>Phylogenomic analyses of a clade within the roseobacter group suggest taxonomic reassignments of species of the genera Aestuariivita, Citreicella, Loktanella, Nautella, Pelagibaca, Ruegeria, Thalassobius, Thiobacimonas and Tropicibacter, and the proposal o.</title>
        <authorList>
            <person name="Jeon C.O."/>
        </authorList>
    </citation>
    <scope>NUCLEOTIDE SEQUENCE [LARGE SCALE GENOMIC DNA]</scope>
    <source>
        <strain evidence="12 13">SS1-5</strain>
    </source>
</reference>
<sequence length="488" mass="51333">MIFAGIDLGTSGIKTALVDEEGTCLAAAARPSPVDIPHPGWSQQDPDQWWRLSCDIFDELAATHPALMARLAGISLSGHMLGPVLLDRDNCPTTPCILWNDQRAILECDELLAKVPDIGWRTNGQPDPGLGAPKLLWLAKHAPDVLDATDVLMLPKDYVVLQLTGERCTERSDASGTMLLDCATGDWDDELLDAAGWDKARLPPLLQSCDVAGQLKPDLCRRWNTPEAVVVAAGSGDNYAGALGVGAAVAGRAALSIGTSGVLCAADDVFHPAPNLAVLTTPHAAPGLFLSMGVVMSATQSLDWLSRLTGRTAPELAALAETRAAKGITGCPSARPSITGVRTPDNRPDAQGFIGGLTAGHDAADVAFAILEGVAMQFYAAFTAQKAANVPITSLTAVGGGTRSLFWVSLIATLFDAEIVIPEQGEIAACLGAARMAQSAVQPADRDVILTRLNPSKAAVQPVPSLQTDLFERYQHHRSLPFSVVHSV</sequence>
<organism evidence="12 13">
    <name type="scientific">Yoonia rhodophyticola</name>
    <dbReference type="NCBI Taxonomy" id="3137370"/>
    <lineage>
        <taxon>Bacteria</taxon>
        <taxon>Pseudomonadati</taxon>
        <taxon>Pseudomonadota</taxon>
        <taxon>Alphaproteobacteria</taxon>
        <taxon>Rhodobacterales</taxon>
        <taxon>Paracoccaceae</taxon>
        <taxon>Yoonia</taxon>
    </lineage>
</organism>
<dbReference type="PANTHER" id="PTHR43095">
    <property type="entry name" value="SUGAR KINASE"/>
    <property type="match status" value="1"/>
</dbReference>
<dbReference type="SUPFAM" id="SSF53067">
    <property type="entry name" value="Actin-like ATPase domain"/>
    <property type="match status" value="2"/>
</dbReference>
<keyword evidence="4 9" id="KW-0547">Nucleotide-binding</keyword>
<comment type="catalytic activity">
    <reaction evidence="9">
        <text>D-xylulose + ATP = D-xylulose 5-phosphate + ADP + H(+)</text>
        <dbReference type="Rhea" id="RHEA:10964"/>
        <dbReference type="ChEBI" id="CHEBI:15378"/>
        <dbReference type="ChEBI" id="CHEBI:17140"/>
        <dbReference type="ChEBI" id="CHEBI:30616"/>
        <dbReference type="ChEBI" id="CHEBI:57737"/>
        <dbReference type="ChEBI" id="CHEBI:456216"/>
        <dbReference type="EC" id="2.7.1.17"/>
    </reaction>
</comment>
<dbReference type="NCBIfam" id="TIGR01312">
    <property type="entry name" value="XylB"/>
    <property type="match status" value="1"/>
</dbReference>
<dbReference type="PROSITE" id="PS00445">
    <property type="entry name" value="FGGY_KINASES_2"/>
    <property type="match status" value="1"/>
</dbReference>
<dbReference type="Pfam" id="PF00370">
    <property type="entry name" value="FGGY_N"/>
    <property type="match status" value="1"/>
</dbReference>
<feature type="domain" description="Carbohydrate kinase FGGY C-terminal" evidence="11">
    <location>
        <begin position="253"/>
        <end position="439"/>
    </location>
</feature>
<evidence type="ECO:0000256" key="4">
    <source>
        <dbReference type="ARBA" id="ARBA00022741"/>
    </source>
</evidence>
<dbReference type="Gene3D" id="3.30.420.40">
    <property type="match status" value="2"/>
</dbReference>
<dbReference type="RefSeq" id="WP_342075294.1">
    <property type="nucleotide sequence ID" value="NZ_CP151767.2"/>
</dbReference>
<protein>
    <recommendedName>
        <fullName evidence="9">Xylulose kinase</fullName>
        <shortName evidence="9">Xylulokinase</shortName>
        <ecNumber evidence="9">2.7.1.17</ecNumber>
    </recommendedName>
</protein>
<keyword evidence="6 9" id="KW-0067">ATP-binding</keyword>
<dbReference type="CDD" id="cd07808">
    <property type="entry name" value="ASKHA_NBD_FGGY_EcXK-like"/>
    <property type="match status" value="1"/>
</dbReference>
<dbReference type="InterPro" id="IPR018483">
    <property type="entry name" value="Carb_kinase_FGGY_CS"/>
</dbReference>
<dbReference type="GO" id="GO:0042732">
    <property type="term" value="P:D-xylose metabolic process"/>
    <property type="evidence" value="ECO:0007669"/>
    <property type="project" value="UniProtKB-KW"/>
</dbReference>
<dbReference type="InterPro" id="IPR050406">
    <property type="entry name" value="FGGY_Carb_Kinase"/>
</dbReference>
<keyword evidence="13" id="KW-1185">Reference proteome</keyword>
<name>A0AAN0M7B0_9RHOB</name>
<evidence type="ECO:0000256" key="9">
    <source>
        <dbReference type="RuleBase" id="RU364073"/>
    </source>
</evidence>
<dbReference type="InterPro" id="IPR043129">
    <property type="entry name" value="ATPase_NBD"/>
</dbReference>
<comment type="similarity">
    <text evidence="1 8">Belongs to the FGGY kinase family.</text>
</comment>
<keyword evidence="3 8" id="KW-0808">Transferase</keyword>
<dbReference type="AlphaFoldDB" id="A0AAN0M7B0"/>
<evidence type="ECO:0000256" key="3">
    <source>
        <dbReference type="ARBA" id="ARBA00022679"/>
    </source>
</evidence>
<dbReference type="PIRSF" id="PIRSF000538">
    <property type="entry name" value="GlpK"/>
    <property type="match status" value="1"/>
</dbReference>
<reference evidence="13" key="1">
    <citation type="submission" date="2024-04" db="EMBL/GenBank/DDBJ databases">
        <title>Phylogenomic analyses of a clade within the roseobacter group suggest taxonomic reassignments of species of the genera Aestuariivita, Citreicella, Loktanella, Nautella, Pelagibaca, Ruegeria, Thalassobius, Thiobacimonas and Tropicibacter, and the proposal o.</title>
        <authorList>
            <person name="Jeon C.O."/>
        </authorList>
    </citation>
    <scope>NUCLEOTIDE SEQUENCE [LARGE SCALE GENOMIC DNA]</scope>
    <source>
        <strain evidence="13">SS1-5</strain>
    </source>
</reference>
<evidence type="ECO:0000259" key="11">
    <source>
        <dbReference type="Pfam" id="PF02782"/>
    </source>
</evidence>
<proteinExistence type="inferred from homology"/>
<keyword evidence="2 9" id="KW-0859">Xylose metabolism</keyword>